<dbReference type="PANTHER" id="PTHR37701:SF17">
    <property type="entry name" value="METHYL BINDING DOMAIN117"/>
    <property type="match status" value="1"/>
</dbReference>
<dbReference type="InterPro" id="IPR037472">
    <property type="entry name" value="MBD8"/>
</dbReference>
<keyword evidence="3" id="KW-0238">DNA-binding</keyword>
<evidence type="ECO:0000313" key="8">
    <source>
        <dbReference type="RefSeq" id="XP_018842509.1"/>
    </source>
</evidence>
<keyword evidence="4" id="KW-0804">Transcription</keyword>
<dbReference type="Gramene" id="Jr08_06230_p1">
    <property type="protein sequence ID" value="cds.Jr08_06230_p1"/>
    <property type="gene ID" value="Jr08_06230"/>
</dbReference>
<dbReference type="AlphaFoldDB" id="A0A2I4GF28"/>
<proteinExistence type="predicted"/>
<dbReference type="RefSeq" id="XP_018842509.1">
    <property type="nucleotide sequence ID" value="XM_018986964.2"/>
</dbReference>
<evidence type="ECO:0000256" key="1">
    <source>
        <dbReference type="ARBA" id="ARBA00004123"/>
    </source>
</evidence>
<dbReference type="OrthoDB" id="1751441at2759"/>
<feature type="domain" description="MBD" evidence="6">
    <location>
        <begin position="76"/>
        <end position="154"/>
    </location>
</feature>
<dbReference type="InterPro" id="IPR001739">
    <property type="entry name" value="Methyl_CpG_DNA-bd"/>
</dbReference>
<reference evidence="8 9" key="1">
    <citation type="submission" date="2025-04" db="UniProtKB">
        <authorList>
            <consortium name="RefSeq"/>
        </authorList>
    </citation>
    <scope>IDENTIFICATION</scope>
    <source>
        <tissue evidence="8 9">Leaves</tissue>
    </source>
</reference>
<dbReference type="KEGG" id="jre:109007331"/>
<evidence type="ECO:0000256" key="4">
    <source>
        <dbReference type="ARBA" id="ARBA00023163"/>
    </source>
</evidence>
<dbReference type="RefSeq" id="XP_018842518.1">
    <property type="nucleotide sequence ID" value="XM_018986973.2"/>
</dbReference>
<dbReference type="PROSITE" id="PS50982">
    <property type="entry name" value="MBD"/>
    <property type="match status" value="1"/>
</dbReference>
<evidence type="ECO:0000313" key="7">
    <source>
        <dbReference type="Proteomes" id="UP000235220"/>
    </source>
</evidence>
<comment type="subcellular location">
    <subcellularLocation>
        <location evidence="1">Nucleus</location>
    </subcellularLocation>
</comment>
<evidence type="ECO:0000256" key="3">
    <source>
        <dbReference type="ARBA" id="ARBA00023125"/>
    </source>
</evidence>
<gene>
    <name evidence="8 9" type="primary">LOC109007331</name>
</gene>
<keyword evidence="7" id="KW-1185">Reference proteome</keyword>
<protein>
    <submittedName>
        <fullName evidence="8 9">Uncharacterized protein LOC109007331</fullName>
    </submittedName>
</protein>
<dbReference type="GO" id="GO:0005634">
    <property type="term" value="C:nucleus"/>
    <property type="evidence" value="ECO:0007669"/>
    <property type="project" value="UniProtKB-SubCell"/>
</dbReference>
<evidence type="ECO:0000313" key="9">
    <source>
        <dbReference type="RefSeq" id="XP_018842518.1"/>
    </source>
</evidence>
<dbReference type="PANTHER" id="PTHR37701">
    <property type="entry name" value="METHYL-CPG-BINDING DOMAIN-CONTAINING PROTEIN 8"/>
    <property type="match status" value="1"/>
</dbReference>
<dbReference type="Proteomes" id="UP000235220">
    <property type="component" value="Chromosome 8"/>
</dbReference>
<sequence length="280" mass="30907">MGAVYESAGKKQKEMEVAVVNKKGDVTGVAALGNVEDPYGEELKRRKEGLQTEADFLGFLNGLRGEWWRKSRKKRIVMASDFGHALPNGWKLMLSIKKRTGRVWLHCRRYISPNGRQFVSCKDVSSYFFSSFGLQHGSQLRSGHPDVNYLLGRKMDFGDDSETQWPAPHGNERTFVVENNVIKVSFPSVEVQKLEIGSESGLNGKDKTSSGEDIEVKCFTSTVGDMKVDGGYTCENSESASGFGNHDGGLKDVCTDVNTSVNHVIIVGFGNNHASQMTKL</sequence>
<evidence type="ECO:0000259" key="6">
    <source>
        <dbReference type="PROSITE" id="PS50982"/>
    </source>
</evidence>
<evidence type="ECO:0000256" key="5">
    <source>
        <dbReference type="ARBA" id="ARBA00023242"/>
    </source>
</evidence>
<dbReference type="GeneID" id="109007331"/>
<name>A0A2I4GF28_JUGRE</name>
<keyword evidence="5" id="KW-0539">Nucleus</keyword>
<accession>A0A2I4GF28</accession>
<dbReference type="SUPFAM" id="SSF54171">
    <property type="entry name" value="DNA-binding domain"/>
    <property type="match status" value="1"/>
</dbReference>
<evidence type="ECO:0000256" key="2">
    <source>
        <dbReference type="ARBA" id="ARBA00023015"/>
    </source>
</evidence>
<dbReference type="GO" id="GO:0003677">
    <property type="term" value="F:DNA binding"/>
    <property type="evidence" value="ECO:0007669"/>
    <property type="project" value="UniProtKB-KW"/>
</dbReference>
<dbReference type="InterPro" id="IPR016177">
    <property type="entry name" value="DNA-bd_dom_sf"/>
</dbReference>
<keyword evidence="2" id="KW-0805">Transcription regulation</keyword>
<organism evidence="7 8">
    <name type="scientific">Juglans regia</name>
    <name type="common">English walnut</name>
    <dbReference type="NCBI Taxonomy" id="51240"/>
    <lineage>
        <taxon>Eukaryota</taxon>
        <taxon>Viridiplantae</taxon>
        <taxon>Streptophyta</taxon>
        <taxon>Embryophyta</taxon>
        <taxon>Tracheophyta</taxon>
        <taxon>Spermatophyta</taxon>
        <taxon>Magnoliopsida</taxon>
        <taxon>eudicotyledons</taxon>
        <taxon>Gunneridae</taxon>
        <taxon>Pentapetalae</taxon>
        <taxon>rosids</taxon>
        <taxon>fabids</taxon>
        <taxon>Fagales</taxon>
        <taxon>Juglandaceae</taxon>
        <taxon>Juglans</taxon>
    </lineage>
</organism>
<dbReference type="STRING" id="51240.A0A2I4GF28"/>